<dbReference type="SMART" id="SM00583">
    <property type="entry name" value="SPK"/>
    <property type="match status" value="1"/>
</dbReference>
<protein>
    <recommendedName>
        <fullName evidence="2">SPK domain-containing protein</fullName>
    </recommendedName>
</protein>
<reference evidence="3 4" key="1">
    <citation type="journal article" date="2017" name="Curr. Biol.">
        <title>Genome architecture and evolution of a unichromosomal asexual nematode.</title>
        <authorList>
            <person name="Fradin H."/>
            <person name="Zegar C."/>
            <person name="Gutwein M."/>
            <person name="Lucas J."/>
            <person name="Kovtun M."/>
            <person name="Corcoran D."/>
            <person name="Baugh L.R."/>
            <person name="Kiontke K."/>
            <person name="Gunsalus K."/>
            <person name="Fitch D.H."/>
            <person name="Piano F."/>
        </authorList>
    </citation>
    <scope>NUCLEOTIDE SEQUENCE [LARGE SCALE GENOMIC DNA]</scope>
    <source>
        <strain evidence="3">PF1309</strain>
    </source>
</reference>
<feature type="compositionally biased region" description="Basic and acidic residues" evidence="1">
    <location>
        <begin position="274"/>
        <end position="295"/>
    </location>
</feature>
<accession>A0A2A2LQA2</accession>
<keyword evidence="4" id="KW-1185">Reference proteome</keyword>
<feature type="compositionally biased region" description="Polar residues" evidence="1">
    <location>
        <begin position="229"/>
        <end position="256"/>
    </location>
</feature>
<sequence>MIGRAKFTRADDVDMLRFLADQLKNDNPRAMKPKGNELWGEFMQITNNRKHTEMSMQTRIRNYILPKLETYDELDPEELELIYTKLNIPVTEAAKERIEQIHGVEVALNSNKTVHHFIYKDPSMLSSKLGDTFSIDDGDEMANDANSPEADIDENSIFSSVRAEPNSEASDSEHDFAIQPERAINSLSNRMNRQEDSPDNDWQEADRPCTSKDKDFASTSPMKEVKQEVGSNEEISIQRTNSRSPGRQSSQNATSSREMREVKTEPMEVDDEVQIVKEKVKKERKMRDRNAEAARRPPNYLQQREFVEDLKRGYRPIDDSEADKINSIFDL</sequence>
<proteinExistence type="predicted"/>
<comment type="caution">
    <text evidence="3">The sequence shown here is derived from an EMBL/GenBank/DDBJ whole genome shotgun (WGS) entry which is preliminary data.</text>
</comment>
<evidence type="ECO:0000256" key="1">
    <source>
        <dbReference type="SAM" id="MobiDB-lite"/>
    </source>
</evidence>
<organism evidence="3 4">
    <name type="scientific">Diploscapter pachys</name>
    <dbReference type="NCBI Taxonomy" id="2018661"/>
    <lineage>
        <taxon>Eukaryota</taxon>
        <taxon>Metazoa</taxon>
        <taxon>Ecdysozoa</taxon>
        <taxon>Nematoda</taxon>
        <taxon>Chromadorea</taxon>
        <taxon>Rhabditida</taxon>
        <taxon>Rhabditina</taxon>
        <taxon>Rhabditomorpha</taxon>
        <taxon>Rhabditoidea</taxon>
        <taxon>Rhabditidae</taxon>
        <taxon>Diploscapter</taxon>
    </lineage>
</organism>
<dbReference type="Gene3D" id="1.10.10.60">
    <property type="entry name" value="Homeodomain-like"/>
    <property type="match status" value="1"/>
</dbReference>
<evidence type="ECO:0000313" key="3">
    <source>
        <dbReference type="EMBL" id="PAV88431.1"/>
    </source>
</evidence>
<dbReference type="EMBL" id="LIAE01006519">
    <property type="protein sequence ID" value="PAV88431.1"/>
    <property type="molecule type" value="Genomic_DNA"/>
</dbReference>
<feature type="domain" description="SPK" evidence="2">
    <location>
        <begin position="11"/>
        <end position="137"/>
    </location>
</feature>
<feature type="compositionally biased region" description="Basic and acidic residues" evidence="1">
    <location>
        <begin position="204"/>
        <end position="216"/>
    </location>
</feature>
<dbReference type="Proteomes" id="UP000218231">
    <property type="component" value="Unassembled WGS sequence"/>
</dbReference>
<evidence type="ECO:0000313" key="4">
    <source>
        <dbReference type="Proteomes" id="UP000218231"/>
    </source>
</evidence>
<dbReference type="InterPro" id="IPR006570">
    <property type="entry name" value="SPK_dom"/>
</dbReference>
<gene>
    <name evidence="3" type="ORF">WR25_06009</name>
</gene>
<dbReference type="AlphaFoldDB" id="A0A2A2LQA2"/>
<name>A0A2A2LQA2_9BILA</name>
<feature type="region of interest" description="Disordered" evidence="1">
    <location>
        <begin position="184"/>
        <end position="304"/>
    </location>
</feature>
<dbReference type="Pfam" id="PF04435">
    <property type="entry name" value="SPK"/>
    <property type="match status" value="1"/>
</dbReference>
<feature type="compositionally biased region" description="Basic and acidic residues" evidence="1">
    <location>
        <begin position="257"/>
        <end position="266"/>
    </location>
</feature>
<evidence type="ECO:0000259" key="2">
    <source>
        <dbReference type="SMART" id="SM00583"/>
    </source>
</evidence>